<organism evidence="1">
    <name type="scientific">Alphacoronavirus UKRn3</name>
    <dbReference type="NCBI Taxonomy" id="2520504"/>
    <lineage>
        <taxon>Viruses</taxon>
        <taxon>Riboviria</taxon>
        <taxon>Orthornavirae</taxon>
        <taxon>Pisuviricota</taxon>
        <taxon>Pisoniviricetes</taxon>
        <taxon>Nidovirales</taxon>
        <taxon>Cornidovirineae</taxon>
        <taxon>Coronaviridae</taxon>
        <taxon>Orthocoronavirinae</taxon>
        <taxon>Alphacoronavirus</taxon>
        <taxon>Luchacovirus</taxon>
    </lineage>
</organism>
<evidence type="ECO:0000313" key="1">
    <source>
        <dbReference type="EMBL" id="QBG64663.1"/>
    </source>
</evidence>
<reference evidence="1" key="1">
    <citation type="journal article" date="2019" name="Viruses">
        <title>Shared Common Ancestry of Rodent Alphacoronaviruses Sampled Globally.</title>
        <authorList>
            <person name="Tsoleridis T."/>
            <person name="Chappell J.G."/>
            <person name="Onianwa O."/>
            <person name="Marston D.A."/>
            <person name="Fooks A.R."/>
            <person name="Monchatre-Leroy E."/>
            <person name="Umhang G."/>
            <person name="Muller M.A."/>
            <person name="Drexler J.F."/>
            <person name="Drosten C."/>
            <person name="Tarlinton R.E."/>
            <person name="McClure C.P."/>
            <person name="Holmes E.C."/>
            <person name="Ball J.K."/>
        </authorList>
    </citation>
    <scope>NUCLEOTIDE SEQUENCE</scope>
    <source>
        <strain evidence="1">UKRn3</strain>
    </source>
</reference>
<proteinExistence type="predicted"/>
<name>A0A481S0D2_9ALPC</name>
<sequence>MMKLIEMNCLLLLLLGSVLGAPTVTFIRSKTLDEPETYEELLVDYKLLDDILTPDKALDMSSLYSDEHSELKPWDWSRLDEDRIRILALLKCKDLMRLASGFVPDICKKL</sequence>
<protein>
    <submittedName>
        <fullName evidence="1">NS9</fullName>
    </submittedName>
</protein>
<dbReference type="EMBL" id="MK163627">
    <property type="protein sequence ID" value="QBG64663.1"/>
    <property type="molecule type" value="Genomic_RNA"/>
</dbReference>
<accession>A0A481S0D2</accession>